<name>A0AAV5LLR7_9ROSI</name>
<proteinExistence type="predicted"/>
<dbReference type="EMBL" id="BPVZ01000122">
    <property type="protein sequence ID" value="GKV37452.1"/>
    <property type="molecule type" value="Genomic_DNA"/>
</dbReference>
<sequence length="35" mass="3906">MNNQSLIENMKRELLHLDINSQIGSSALLVENSPP</sequence>
<evidence type="ECO:0000313" key="2">
    <source>
        <dbReference type="Proteomes" id="UP001054252"/>
    </source>
</evidence>
<accession>A0AAV5LLR7</accession>
<reference evidence="1 2" key="1">
    <citation type="journal article" date="2021" name="Commun. Biol.">
        <title>The genome of Shorea leprosula (Dipterocarpaceae) highlights the ecological relevance of drought in aseasonal tropical rainforests.</title>
        <authorList>
            <person name="Ng K.K.S."/>
            <person name="Kobayashi M.J."/>
            <person name="Fawcett J.A."/>
            <person name="Hatakeyama M."/>
            <person name="Paape T."/>
            <person name="Ng C.H."/>
            <person name="Ang C.C."/>
            <person name="Tnah L.H."/>
            <person name="Lee C.T."/>
            <person name="Nishiyama T."/>
            <person name="Sese J."/>
            <person name="O'Brien M.J."/>
            <person name="Copetti D."/>
            <person name="Mohd Noor M.I."/>
            <person name="Ong R.C."/>
            <person name="Putra M."/>
            <person name="Sireger I.Z."/>
            <person name="Indrioko S."/>
            <person name="Kosugi Y."/>
            <person name="Izuno A."/>
            <person name="Isagi Y."/>
            <person name="Lee S.L."/>
            <person name="Shimizu K.K."/>
        </authorList>
    </citation>
    <scope>NUCLEOTIDE SEQUENCE [LARGE SCALE GENOMIC DNA]</scope>
    <source>
        <strain evidence="1">214</strain>
    </source>
</reference>
<protein>
    <submittedName>
        <fullName evidence="1">Uncharacterized protein</fullName>
    </submittedName>
</protein>
<gene>
    <name evidence="1" type="ORF">SLEP1_g45483</name>
</gene>
<dbReference type="Proteomes" id="UP001054252">
    <property type="component" value="Unassembled WGS sequence"/>
</dbReference>
<organism evidence="1 2">
    <name type="scientific">Rubroshorea leprosula</name>
    <dbReference type="NCBI Taxonomy" id="152421"/>
    <lineage>
        <taxon>Eukaryota</taxon>
        <taxon>Viridiplantae</taxon>
        <taxon>Streptophyta</taxon>
        <taxon>Embryophyta</taxon>
        <taxon>Tracheophyta</taxon>
        <taxon>Spermatophyta</taxon>
        <taxon>Magnoliopsida</taxon>
        <taxon>eudicotyledons</taxon>
        <taxon>Gunneridae</taxon>
        <taxon>Pentapetalae</taxon>
        <taxon>rosids</taxon>
        <taxon>malvids</taxon>
        <taxon>Malvales</taxon>
        <taxon>Dipterocarpaceae</taxon>
        <taxon>Rubroshorea</taxon>
    </lineage>
</organism>
<comment type="caution">
    <text evidence="1">The sequence shown here is derived from an EMBL/GenBank/DDBJ whole genome shotgun (WGS) entry which is preliminary data.</text>
</comment>
<keyword evidence="2" id="KW-1185">Reference proteome</keyword>
<evidence type="ECO:0000313" key="1">
    <source>
        <dbReference type="EMBL" id="GKV37452.1"/>
    </source>
</evidence>
<dbReference type="AlphaFoldDB" id="A0AAV5LLR7"/>